<dbReference type="InterPro" id="IPR052341">
    <property type="entry name" value="LOG_family_nucleotidases"/>
</dbReference>
<dbReference type="PANTHER" id="PTHR43393">
    <property type="entry name" value="CYTOKININ RIBOSIDE 5'-MONOPHOSPHATE PHOSPHORIBOHYDROLASE"/>
    <property type="match status" value="1"/>
</dbReference>
<name>A0A931WPG1_9BACT</name>
<dbReference type="InterPro" id="IPR041164">
    <property type="entry name" value="LDcluster4"/>
</dbReference>
<reference evidence="1" key="1">
    <citation type="submission" date="2020-07" db="EMBL/GenBank/DDBJ databases">
        <title>Huge and variable diversity of episymbiotic CPR bacteria and DPANN archaea in groundwater ecosystems.</title>
        <authorList>
            <person name="He C.Y."/>
            <person name="Keren R."/>
            <person name="Whittaker M."/>
            <person name="Farag I.F."/>
            <person name="Doudna J."/>
            <person name="Cate J.H.D."/>
            <person name="Banfield J.F."/>
        </authorList>
    </citation>
    <scope>NUCLEOTIDE SEQUENCE</scope>
    <source>
        <strain evidence="1">NC_groundwater_193_Ag_S-0.1um_51_7</strain>
    </source>
</reference>
<evidence type="ECO:0000313" key="1">
    <source>
        <dbReference type="EMBL" id="MBI2097242.1"/>
    </source>
</evidence>
<dbReference type="GO" id="GO:0005829">
    <property type="term" value="C:cytosol"/>
    <property type="evidence" value="ECO:0007669"/>
    <property type="project" value="TreeGrafter"/>
</dbReference>
<evidence type="ECO:0000313" key="2">
    <source>
        <dbReference type="Proteomes" id="UP000724148"/>
    </source>
</evidence>
<organism evidence="1 2">
    <name type="scientific">Candidatus Sungiibacteriota bacterium</name>
    <dbReference type="NCBI Taxonomy" id="2750080"/>
    <lineage>
        <taxon>Bacteria</taxon>
        <taxon>Candidatus Sungiibacteriota</taxon>
    </lineage>
</organism>
<dbReference type="PANTHER" id="PTHR43393:SF3">
    <property type="entry name" value="LYSINE DECARBOXYLASE-LIKE PROTEIN"/>
    <property type="match status" value="1"/>
</dbReference>
<comment type="caution">
    <text evidence="1">The sequence shown here is derived from an EMBL/GenBank/DDBJ whole genome shotgun (WGS) entry which is preliminary data.</text>
</comment>
<dbReference type="SUPFAM" id="SSF102405">
    <property type="entry name" value="MCP/YpsA-like"/>
    <property type="match status" value="1"/>
</dbReference>
<dbReference type="EMBL" id="JACOZA010000093">
    <property type="protein sequence ID" value="MBI2097242.1"/>
    <property type="molecule type" value="Genomic_DNA"/>
</dbReference>
<sequence length="191" mass="20644">MKPTAHTHLKFKICISGAAETSHCSEKTLELTKELGKEVAEHKCVLVTGATTGAPYWAAIGAKEADGFVIGISPAATETEHVEKYDLPLDYHDLIIYTGFGYSGRNLLLTRSADAIILTCGRIGTLNEFTDAFEDNKPIGILEDTGGVADEIRGIVEVAHRGSGKIVYDSDPKALVEKVIALVRKEKVMEI</sequence>
<accession>A0A931WPG1</accession>
<protein>
    <submittedName>
        <fullName evidence="1">LOG family protein</fullName>
    </submittedName>
</protein>
<proteinExistence type="predicted"/>
<gene>
    <name evidence="1" type="ORF">HYT40_03820</name>
</gene>
<dbReference type="Pfam" id="PF18306">
    <property type="entry name" value="LDcluster4"/>
    <property type="match status" value="1"/>
</dbReference>
<dbReference type="Proteomes" id="UP000724148">
    <property type="component" value="Unassembled WGS sequence"/>
</dbReference>
<dbReference type="AlphaFoldDB" id="A0A931WPG1"/>
<dbReference type="Gene3D" id="3.40.50.450">
    <property type="match status" value="1"/>
</dbReference>